<keyword evidence="3" id="KW-1185">Reference proteome</keyword>
<comment type="caution">
    <text evidence="2">The sequence shown here is derived from an EMBL/GenBank/DDBJ whole genome shotgun (WGS) entry which is preliminary data.</text>
</comment>
<dbReference type="Proteomes" id="UP000823674">
    <property type="component" value="Chromosome A03"/>
</dbReference>
<dbReference type="PANTHER" id="PTHR16487:SF0">
    <property type="entry name" value="PROTEIN PHOSPHATASE 4 REGULATORY SUBUNIT 2-RELATED"/>
    <property type="match status" value="1"/>
</dbReference>
<reference evidence="2 3" key="1">
    <citation type="submission" date="2021-03" db="EMBL/GenBank/DDBJ databases">
        <authorList>
            <person name="King G.J."/>
            <person name="Bancroft I."/>
            <person name="Baten A."/>
            <person name="Bloomfield J."/>
            <person name="Borpatragohain P."/>
            <person name="He Z."/>
            <person name="Irish N."/>
            <person name="Irwin J."/>
            <person name="Liu K."/>
            <person name="Mauleon R.P."/>
            <person name="Moore J."/>
            <person name="Morris R."/>
            <person name="Ostergaard L."/>
            <person name="Wang B."/>
            <person name="Wells R."/>
        </authorList>
    </citation>
    <scope>NUCLEOTIDE SEQUENCE [LARGE SCALE GENOMIC DNA]</scope>
    <source>
        <strain evidence="2">R-o-18</strain>
        <tissue evidence="2">Leaf</tissue>
    </source>
</reference>
<dbReference type="InterPro" id="IPR015267">
    <property type="entry name" value="PPP4R2"/>
</dbReference>
<evidence type="ECO:0000313" key="3">
    <source>
        <dbReference type="Proteomes" id="UP000823674"/>
    </source>
</evidence>
<comment type="similarity">
    <text evidence="1">Belongs to the PPP4R2 family.</text>
</comment>
<protein>
    <submittedName>
        <fullName evidence="2">Uncharacterized protein</fullName>
    </submittedName>
</protein>
<name>A0ABQ7MXB9_BRACM</name>
<sequence length="104" mass="11628">MLQDEVTEGALEKAEMLSEEEDWEKLKGNAILVVEEGSVIISRDKDDGQTTKGSSRRNIPRAALLSFDEGPPFTLQRLCEILLAARSIYPKLSKLDLALEKVRI</sequence>
<proteinExistence type="inferred from homology"/>
<evidence type="ECO:0000313" key="2">
    <source>
        <dbReference type="EMBL" id="KAG5403313.1"/>
    </source>
</evidence>
<organism evidence="2 3">
    <name type="scientific">Brassica rapa subsp. trilocularis</name>
    <dbReference type="NCBI Taxonomy" id="1813537"/>
    <lineage>
        <taxon>Eukaryota</taxon>
        <taxon>Viridiplantae</taxon>
        <taxon>Streptophyta</taxon>
        <taxon>Embryophyta</taxon>
        <taxon>Tracheophyta</taxon>
        <taxon>Spermatophyta</taxon>
        <taxon>Magnoliopsida</taxon>
        <taxon>eudicotyledons</taxon>
        <taxon>Gunneridae</taxon>
        <taxon>Pentapetalae</taxon>
        <taxon>rosids</taxon>
        <taxon>malvids</taxon>
        <taxon>Brassicales</taxon>
        <taxon>Brassicaceae</taxon>
        <taxon>Brassiceae</taxon>
        <taxon>Brassica</taxon>
    </lineage>
</organism>
<dbReference type="EMBL" id="JADBGQ010000003">
    <property type="protein sequence ID" value="KAG5403313.1"/>
    <property type="molecule type" value="Genomic_DNA"/>
</dbReference>
<evidence type="ECO:0000256" key="1">
    <source>
        <dbReference type="ARBA" id="ARBA00009207"/>
    </source>
</evidence>
<dbReference type="PANTHER" id="PTHR16487">
    <property type="entry name" value="PPP4R2-RELATED PROTEIN"/>
    <property type="match status" value="1"/>
</dbReference>
<accession>A0ABQ7MXB9</accession>
<gene>
    <name evidence="2" type="primary">A03g501080.1_BraROA</name>
    <name evidence="2" type="ORF">IGI04_009432</name>
</gene>